<dbReference type="Proteomes" id="UP001194468">
    <property type="component" value="Unassembled WGS sequence"/>
</dbReference>
<name>A0AAD4BNM4_BOLED</name>
<dbReference type="EMBL" id="WHUW01000023">
    <property type="protein sequence ID" value="KAF8436028.1"/>
    <property type="molecule type" value="Genomic_DNA"/>
</dbReference>
<reference evidence="1" key="2">
    <citation type="journal article" date="2020" name="Nat. Commun.">
        <title>Large-scale genome sequencing of mycorrhizal fungi provides insights into the early evolution of symbiotic traits.</title>
        <authorList>
            <person name="Miyauchi S."/>
            <person name="Kiss E."/>
            <person name="Kuo A."/>
            <person name="Drula E."/>
            <person name="Kohler A."/>
            <person name="Sanchez-Garcia M."/>
            <person name="Morin E."/>
            <person name="Andreopoulos B."/>
            <person name="Barry K.W."/>
            <person name="Bonito G."/>
            <person name="Buee M."/>
            <person name="Carver A."/>
            <person name="Chen C."/>
            <person name="Cichocki N."/>
            <person name="Clum A."/>
            <person name="Culley D."/>
            <person name="Crous P.W."/>
            <person name="Fauchery L."/>
            <person name="Girlanda M."/>
            <person name="Hayes R.D."/>
            <person name="Keri Z."/>
            <person name="LaButti K."/>
            <person name="Lipzen A."/>
            <person name="Lombard V."/>
            <person name="Magnuson J."/>
            <person name="Maillard F."/>
            <person name="Murat C."/>
            <person name="Nolan M."/>
            <person name="Ohm R.A."/>
            <person name="Pangilinan J."/>
            <person name="Pereira M.F."/>
            <person name="Perotto S."/>
            <person name="Peter M."/>
            <person name="Pfister S."/>
            <person name="Riley R."/>
            <person name="Sitrit Y."/>
            <person name="Stielow J.B."/>
            <person name="Szollosi G."/>
            <person name="Zifcakova L."/>
            <person name="Stursova M."/>
            <person name="Spatafora J.W."/>
            <person name="Tedersoo L."/>
            <person name="Vaario L.M."/>
            <person name="Yamada A."/>
            <person name="Yan M."/>
            <person name="Wang P."/>
            <person name="Xu J."/>
            <person name="Bruns T."/>
            <person name="Baldrian P."/>
            <person name="Vilgalys R."/>
            <person name="Dunand C."/>
            <person name="Henrissat B."/>
            <person name="Grigoriev I.V."/>
            <person name="Hibbett D."/>
            <person name="Nagy L.G."/>
            <person name="Martin F.M."/>
        </authorList>
    </citation>
    <scope>NUCLEOTIDE SEQUENCE</scope>
    <source>
        <strain evidence="1">BED1</strain>
    </source>
</reference>
<protein>
    <submittedName>
        <fullName evidence="1">Uncharacterized protein</fullName>
    </submittedName>
</protein>
<evidence type="ECO:0000313" key="2">
    <source>
        <dbReference type="Proteomes" id="UP001194468"/>
    </source>
</evidence>
<dbReference type="AlphaFoldDB" id="A0AAD4BNM4"/>
<organism evidence="1 2">
    <name type="scientific">Boletus edulis BED1</name>
    <dbReference type="NCBI Taxonomy" id="1328754"/>
    <lineage>
        <taxon>Eukaryota</taxon>
        <taxon>Fungi</taxon>
        <taxon>Dikarya</taxon>
        <taxon>Basidiomycota</taxon>
        <taxon>Agaricomycotina</taxon>
        <taxon>Agaricomycetes</taxon>
        <taxon>Agaricomycetidae</taxon>
        <taxon>Boletales</taxon>
        <taxon>Boletineae</taxon>
        <taxon>Boletaceae</taxon>
        <taxon>Boletoideae</taxon>
        <taxon>Boletus</taxon>
    </lineage>
</organism>
<keyword evidence="2" id="KW-1185">Reference proteome</keyword>
<reference evidence="1" key="1">
    <citation type="submission" date="2019-10" db="EMBL/GenBank/DDBJ databases">
        <authorList>
            <consortium name="DOE Joint Genome Institute"/>
            <person name="Kuo A."/>
            <person name="Miyauchi S."/>
            <person name="Kiss E."/>
            <person name="Drula E."/>
            <person name="Kohler A."/>
            <person name="Sanchez-Garcia M."/>
            <person name="Andreopoulos B."/>
            <person name="Barry K.W."/>
            <person name="Bonito G."/>
            <person name="Buee M."/>
            <person name="Carver A."/>
            <person name="Chen C."/>
            <person name="Cichocki N."/>
            <person name="Clum A."/>
            <person name="Culley D."/>
            <person name="Crous P.W."/>
            <person name="Fauchery L."/>
            <person name="Girlanda M."/>
            <person name="Hayes R."/>
            <person name="Keri Z."/>
            <person name="LaButti K."/>
            <person name="Lipzen A."/>
            <person name="Lombard V."/>
            <person name="Magnuson J."/>
            <person name="Maillard F."/>
            <person name="Morin E."/>
            <person name="Murat C."/>
            <person name="Nolan M."/>
            <person name="Ohm R."/>
            <person name="Pangilinan J."/>
            <person name="Pereira M."/>
            <person name="Perotto S."/>
            <person name="Peter M."/>
            <person name="Riley R."/>
            <person name="Sitrit Y."/>
            <person name="Stielow B."/>
            <person name="Szollosi G."/>
            <person name="Zifcakova L."/>
            <person name="Stursova M."/>
            <person name="Spatafora J.W."/>
            <person name="Tedersoo L."/>
            <person name="Vaario L.-M."/>
            <person name="Yamada A."/>
            <person name="Yan M."/>
            <person name="Wang P."/>
            <person name="Xu J."/>
            <person name="Bruns T."/>
            <person name="Baldrian P."/>
            <person name="Vilgalys R."/>
            <person name="Henrissat B."/>
            <person name="Grigoriev I.V."/>
            <person name="Hibbett D."/>
            <person name="Nagy L.G."/>
            <person name="Martin F.M."/>
        </authorList>
    </citation>
    <scope>NUCLEOTIDE SEQUENCE</scope>
    <source>
        <strain evidence="1">BED1</strain>
    </source>
</reference>
<evidence type="ECO:0000313" key="1">
    <source>
        <dbReference type="EMBL" id="KAF8436028.1"/>
    </source>
</evidence>
<comment type="caution">
    <text evidence="1">The sequence shown here is derived from an EMBL/GenBank/DDBJ whole genome shotgun (WGS) entry which is preliminary data.</text>
</comment>
<accession>A0AAD4BNM4</accession>
<sequence>MNDAYVDVVQVRHIPQTVIDRDVKSVVRRCVHLSLETKVEMGRGFLPRPRVAGEVGCRCPDSVCNRTRSEARQCYYFST</sequence>
<proteinExistence type="predicted"/>
<gene>
    <name evidence="1" type="ORF">L210DRAFT_3550008</name>
</gene>